<name>A0ABV2NPA3_9HYPH</name>
<dbReference type="Gene3D" id="3.90.1750.20">
    <property type="entry name" value="Putative Large Serine Recombinase, Chain B, Domain 2"/>
    <property type="match status" value="1"/>
</dbReference>
<dbReference type="EMBL" id="JBEPNW010000002">
    <property type="protein sequence ID" value="MET3868325.1"/>
    <property type="molecule type" value="Genomic_DNA"/>
</dbReference>
<comment type="caution">
    <text evidence="3">The sequence shown here is derived from an EMBL/GenBank/DDBJ whole genome shotgun (WGS) entry which is preliminary data.</text>
</comment>
<dbReference type="Pfam" id="PF00239">
    <property type="entry name" value="Resolvase"/>
    <property type="match status" value="1"/>
</dbReference>
<dbReference type="InterPro" id="IPR006119">
    <property type="entry name" value="Resolv_N"/>
</dbReference>
<dbReference type="SUPFAM" id="SSF53041">
    <property type="entry name" value="Resolvase-like"/>
    <property type="match status" value="1"/>
</dbReference>
<sequence length="288" mass="31502">MSLQAVSGSRRVARLRARNKVQAEAKATASTRAVIYTRVSTDEQVTGHGLEAQERAVRAFAESQSYEVVGIVSDPGVSGAVRPADRPGFATILQMAEARSFEILLVAKIDRLSRDVRHALMTVSDLAELHGVAFRSVTEAVIDTSNSIGRMFFTFFAGMAEQERYLIRDRTAGGRTTKARKGGFAGGQAPYGYERDLEGGLRIVPAQAKVVRRIFEARKRKTTLKAIAEALNADGIPAPKGGRWSISTVAYVTDNMKYRGAIEYLFRWNGQETHVLADGDHEAIVKSP</sequence>
<dbReference type="InterPro" id="IPR011109">
    <property type="entry name" value="DNA_bind_recombinase_dom"/>
</dbReference>
<dbReference type="Proteomes" id="UP001549119">
    <property type="component" value="Unassembled WGS sequence"/>
</dbReference>
<dbReference type="CDD" id="cd00338">
    <property type="entry name" value="Ser_Recombinase"/>
    <property type="match status" value="1"/>
</dbReference>
<keyword evidence="5" id="KW-1185">Reference proteome</keyword>
<dbReference type="Pfam" id="PF07508">
    <property type="entry name" value="Recombinase"/>
    <property type="match status" value="1"/>
</dbReference>
<protein>
    <submittedName>
        <fullName evidence="3">DNA invertase Pin-like site-specific DNA recombinase</fullName>
    </submittedName>
</protein>
<proteinExistence type="predicted"/>
<dbReference type="PROSITE" id="PS51737">
    <property type="entry name" value="RECOMBINASE_DNA_BIND"/>
    <property type="match status" value="1"/>
</dbReference>
<evidence type="ECO:0000259" key="1">
    <source>
        <dbReference type="PROSITE" id="PS51736"/>
    </source>
</evidence>
<dbReference type="PANTHER" id="PTHR30461">
    <property type="entry name" value="DNA-INVERTASE FROM LAMBDOID PROPHAGE"/>
    <property type="match status" value="1"/>
</dbReference>
<dbReference type="InterPro" id="IPR050639">
    <property type="entry name" value="SSR_resolvase"/>
</dbReference>
<feature type="domain" description="Recombinase" evidence="2">
    <location>
        <begin position="190"/>
        <end position="288"/>
    </location>
</feature>
<dbReference type="SMART" id="SM00857">
    <property type="entry name" value="Resolvase"/>
    <property type="match status" value="1"/>
</dbReference>
<evidence type="ECO:0000313" key="4">
    <source>
        <dbReference type="EMBL" id="MET3868588.1"/>
    </source>
</evidence>
<reference evidence="3 5" key="1">
    <citation type="submission" date="2024-06" db="EMBL/GenBank/DDBJ databases">
        <title>Genomics of switchgrass bacterial isolates.</title>
        <authorList>
            <person name="Shade A."/>
        </authorList>
    </citation>
    <scope>NUCLEOTIDE SEQUENCE [LARGE SCALE GENOMIC DNA]</scope>
    <source>
        <strain evidence="3 5">PvP084</strain>
    </source>
</reference>
<evidence type="ECO:0000313" key="3">
    <source>
        <dbReference type="EMBL" id="MET3868325.1"/>
    </source>
</evidence>
<dbReference type="RefSeq" id="WP_209650369.1">
    <property type="nucleotide sequence ID" value="NZ_JBEPNV010000001.1"/>
</dbReference>
<evidence type="ECO:0000313" key="5">
    <source>
        <dbReference type="Proteomes" id="UP001549119"/>
    </source>
</evidence>
<organism evidence="3 5">
    <name type="scientific">Methylobacterium radiotolerans</name>
    <dbReference type="NCBI Taxonomy" id="31998"/>
    <lineage>
        <taxon>Bacteria</taxon>
        <taxon>Pseudomonadati</taxon>
        <taxon>Pseudomonadota</taxon>
        <taxon>Alphaproteobacteria</taxon>
        <taxon>Hyphomicrobiales</taxon>
        <taxon>Methylobacteriaceae</taxon>
        <taxon>Methylobacterium</taxon>
    </lineage>
</organism>
<gene>
    <name evidence="3" type="ORF">ABIC20_005634</name>
    <name evidence="4" type="ORF">ABIC20_005897</name>
</gene>
<dbReference type="PANTHER" id="PTHR30461:SF23">
    <property type="entry name" value="DNA RECOMBINASE-RELATED"/>
    <property type="match status" value="1"/>
</dbReference>
<dbReference type="InterPro" id="IPR038109">
    <property type="entry name" value="DNA_bind_recomb_sf"/>
</dbReference>
<dbReference type="Gene3D" id="3.40.50.1390">
    <property type="entry name" value="Resolvase, N-terminal catalytic domain"/>
    <property type="match status" value="1"/>
</dbReference>
<dbReference type="InterPro" id="IPR036162">
    <property type="entry name" value="Resolvase-like_N_sf"/>
</dbReference>
<accession>A0ABV2NPA3</accession>
<dbReference type="EMBL" id="JBEPNW010000002">
    <property type="protein sequence ID" value="MET3868588.1"/>
    <property type="molecule type" value="Genomic_DNA"/>
</dbReference>
<feature type="domain" description="Resolvase/invertase-type recombinase catalytic" evidence="1">
    <location>
        <begin position="32"/>
        <end position="182"/>
    </location>
</feature>
<evidence type="ECO:0000259" key="2">
    <source>
        <dbReference type="PROSITE" id="PS51737"/>
    </source>
</evidence>
<dbReference type="PROSITE" id="PS51736">
    <property type="entry name" value="RECOMBINASES_3"/>
    <property type="match status" value="1"/>
</dbReference>